<dbReference type="SUPFAM" id="SSF51126">
    <property type="entry name" value="Pectin lyase-like"/>
    <property type="match status" value="1"/>
</dbReference>
<dbReference type="InterPro" id="IPR012334">
    <property type="entry name" value="Pectin_lyas_fold"/>
</dbReference>
<dbReference type="Gene3D" id="2.60.120.260">
    <property type="entry name" value="Galactose-binding domain-like"/>
    <property type="match status" value="2"/>
</dbReference>
<keyword evidence="1" id="KW-1133">Transmembrane helix</keyword>
<dbReference type="Proteomes" id="UP000182649">
    <property type="component" value="Unassembled WGS sequence"/>
</dbReference>
<feature type="transmembrane region" description="Helical" evidence="1">
    <location>
        <begin position="36"/>
        <end position="57"/>
    </location>
</feature>
<gene>
    <name evidence="2" type="ORF">SAMN05216417_10498</name>
</gene>
<dbReference type="AlphaFoldDB" id="A0A1I7GBS7"/>
<evidence type="ECO:0000313" key="3">
    <source>
        <dbReference type="Proteomes" id="UP000182649"/>
    </source>
</evidence>
<name>A0A1I7GBS7_9PROT</name>
<organism evidence="2 3">
    <name type="scientific">Nitrosospira multiformis</name>
    <dbReference type="NCBI Taxonomy" id="1231"/>
    <lineage>
        <taxon>Bacteria</taxon>
        <taxon>Pseudomonadati</taxon>
        <taxon>Pseudomonadota</taxon>
        <taxon>Betaproteobacteria</taxon>
        <taxon>Nitrosomonadales</taxon>
        <taxon>Nitrosomonadaceae</taxon>
        <taxon>Nitrosospira</taxon>
    </lineage>
</organism>
<keyword evidence="1" id="KW-0812">Transmembrane</keyword>
<dbReference type="EMBL" id="FPBZ01000004">
    <property type="protein sequence ID" value="SFU45919.1"/>
    <property type="molecule type" value="Genomic_DNA"/>
</dbReference>
<dbReference type="PANTHER" id="PTHR36453:SF1">
    <property type="entry name" value="RIGHT HANDED BETA HELIX DOMAIN-CONTAINING PROTEIN"/>
    <property type="match status" value="1"/>
</dbReference>
<protein>
    <submittedName>
        <fullName evidence="2">Parallel beta-helix repeat (Two copies)</fullName>
    </submittedName>
</protein>
<reference evidence="3" key="1">
    <citation type="submission" date="2016-10" db="EMBL/GenBank/DDBJ databases">
        <authorList>
            <person name="Varghese N."/>
            <person name="Submissions S."/>
        </authorList>
    </citation>
    <scope>NUCLEOTIDE SEQUENCE [LARGE SCALE GENOMIC DNA]</scope>
    <source>
        <strain evidence="3">Nl14</strain>
    </source>
</reference>
<dbReference type="InterPro" id="IPR011050">
    <property type="entry name" value="Pectin_lyase_fold/virulence"/>
</dbReference>
<dbReference type="SUPFAM" id="SSF49785">
    <property type="entry name" value="Galactose-binding domain-like"/>
    <property type="match status" value="2"/>
</dbReference>
<sequence>MQIYEKGQETTRSRAQSTAKILKIAASRATFNIRAIAAFLVCFLGFVPSVFATTYYINSELGDDSSTGKLPAASSSSKDGPWQTLGKLATAPLLPGDTVYLACGSVWNETLRIASSGTAAAPIVISAGPDQCDVLPTIDGAVTIPAHMWKQHAGHIYRARLPVEHIANTAFSEGINGWNIWSARNDASIGLDTDCSGLSEPCLAFMSGTSPSVAISSSFAVAGGVNYSASLRVKAPAGTRLRFAIRRASSSYESLAPDQPMTASGVWQTMKLTFRASSSAPKARLDIEEPGGKVKIYLREVSVRRILPFEGVNEVFVDRATVRRAHHPNFGWRDTDPDSSYAIIASAGGKTTLDTANLELPNDGSLTPGLNVSIRTAPWILEERQVASVSGSRLTLDKPTTYSIRPGYGYFLTGALWMVDSPGEWHFDSSTGDLYIRMPDDSAPGNRVSINSLPVGGDFSSRAYIDISGLAIRHVTTGVRLNRARSVNLKYMALSELGSQGVEADRSSSCAVESSSITDTGLEAVKALEGATGFSISDSSIINSGGGRRTDGWRRLTRGPAKATIDVSDNGKILRNKILNSANNGVFAGKNSVIEDNYFGYSCLRFNDCGGIYANNWGNNSSIMGNVVETVVGDLNGLPEGWPNQTVGIYLDEVGTGHEVRRNTVTNAEYGLQIHNASRSIVADNLFFGNRRYQLWMQERTTNIRSSGDIFENRIESNTFVPTAGGPSIVMESEIGNIDDFATFHNNHYSTLISPRAVSARWPGGSGGYTVSEWQLKGEDTGAQATQSAGYAAFLSMGSNIVPNGDFGNGSNQGWTWWTRTASRPQTQILSCSFGPCLQITANSASATLSSPNFSVTEEQWYRVTFDAATTGLDQSINVVVLRGGGGSGLYELLMPAAETFSITPAWRRYSFLFRAAKTIIANDPTTGEFGARIDFGGIQPGTSLMVGKVEAVPVRRSEAALQLRLRLNPSKQKETVPCAQDDEAADLCGKFVRLKDGQLVDWSSSVEPLSGEPAYSRDITLQDEDSDGVASVEDICPNTQQNRTVNAQGCALDD</sequence>
<keyword evidence="1" id="KW-0472">Membrane</keyword>
<dbReference type="InterPro" id="IPR008979">
    <property type="entry name" value="Galactose-bd-like_sf"/>
</dbReference>
<dbReference type="PANTHER" id="PTHR36453">
    <property type="entry name" value="SECRETED PROTEIN-RELATED"/>
    <property type="match status" value="1"/>
</dbReference>
<dbReference type="OrthoDB" id="9765222at2"/>
<accession>A0A1I7GBS7</accession>
<dbReference type="Gene3D" id="2.160.20.10">
    <property type="entry name" value="Single-stranded right-handed beta-helix, Pectin lyase-like"/>
    <property type="match status" value="2"/>
</dbReference>
<evidence type="ECO:0000313" key="2">
    <source>
        <dbReference type="EMBL" id="SFU45919.1"/>
    </source>
</evidence>
<evidence type="ECO:0000256" key="1">
    <source>
        <dbReference type="SAM" id="Phobius"/>
    </source>
</evidence>
<proteinExistence type="predicted"/>